<name>A0A7U3ZQW7_RUNSL</name>
<dbReference type="Proteomes" id="UP000000493">
    <property type="component" value="Chromosome"/>
</dbReference>
<dbReference type="Pfam" id="PF00756">
    <property type="entry name" value="Esterase"/>
    <property type="match status" value="1"/>
</dbReference>
<dbReference type="EMBL" id="CP002859">
    <property type="protein sequence ID" value="AEI51726.1"/>
    <property type="molecule type" value="Genomic_DNA"/>
</dbReference>
<dbReference type="SUPFAM" id="SSF53474">
    <property type="entry name" value="alpha/beta-Hydrolases"/>
    <property type="match status" value="1"/>
</dbReference>
<keyword evidence="4" id="KW-1185">Reference proteome</keyword>
<evidence type="ECO:0000256" key="1">
    <source>
        <dbReference type="ARBA" id="ARBA00022729"/>
    </source>
</evidence>
<proteinExistence type="predicted"/>
<evidence type="ECO:0000256" key="2">
    <source>
        <dbReference type="SAM" id="SignalP"/>
    </source>
</evidence>
<sequence length="819" mass="90629">MKSTFYLLIIVGLFCADISCAQTTHTFTEGLVVGPCHQYGREAIYKDQLTYQVIHKTLAVPAEGKLFFTDAQGKELKWQRVMADTAKRFRHTALSNGYLYLTYTAPKEMLALLQVAGHAGLYFNGIPRGGDANQYGYMYSPVKLKKGLNEILVRVGMGGRFQGIIANLIFPDKKVLLSIPDITLPHIVFRENTEPVWGGIVLFNLTEKPLVNVQLRAVIQGKEIISDVPVITALNSRKVGFRMDVSAVHQKGEVPCELTLLQNGKAMDQKTIMMQAVESNEHYSNTFISAIDGSVQYFGVAPQKGGQTDTAALFLSVHGAGVEAIGQARAYKSKDWGTLVAPTNRRPRGFNWEDWGRLDALEVLGIAKKKFNPHPQKIFLTGHSMGGHGSWYLGATYPGMWAGVAPCAGYPTLMGYGSADGKIPENSTDPVEKMLLRASNPSNVMALASNYKASGIYILHGDADRTVSVEYARTMRNTLGAFHNDFSYYEYPNGSHWYGDHSVDWPALFDFFKWHRSKKAEETEVIDFTTANPGISSVYLWAGIEQQEMPLNYSRIQAKRNATKKLISITTDNVHTVTLWPGAFEKGRPFTVKIDDMEVCTSCMVDDKPLYFTKNGRWTVAEKPAVTQKGAHRNGTFKAAFNHKMVFVYGTAGTKEENEWAYNKARYDAETWYYRGNGAVDIITDREFTLAGYPDRGVVLYGNAATNAAWPLVLSQSPIQIQRGSIKVGEEQLTGDDMGAYFTYPRPDSPFASVAVVSGSGLTGMMATESNQYFTGGSGFPDYFIFGADMLKDGTKGVKMAGFFDNDWKVSKASVVKAQ</sequence>
<organism evidence="3 4">
    <name type="scientific">Runella slithyformis (strain ATCC 29530 / DSM 19594 / LMG 11500 / NCIMB 11436 / LSU 4)</name>
    <dbReference type="NCBI Taxonomy" id="761193"/>
    <lineage>
        <taxon>Bacteria</taxon>
        <taxon>Pseudomonadati</taxon>
        <taxon>Bacteroidota</taxon>
        <taxon>Cytophagia</taxon>
        <taxon>Cytophagales</taxon>
        <taxon>Spirosomataceae</taxon>
        <taxon>Runella</taxon>
    </lineage>
</organism>
<dbReference type="PANTHER" id="PTHR43037">
    <property type="entry name" value="UNNAMED PRODUCT-RELATED"/>
    <property type="match status" value="1"/>
</dbReference>
<feature type="chain" id="PRO_5031179525" description="Alpha/beta hydrolase" evidence="2">
    <location>
        <begin position="22"/>
        <end position="819"/>
    </location>
</feature>
<dbReference type="InterPro" id="IPR000801">
    <property type="entry name" value="Esterase-like"/>
</dbReference>
<dbReference type="AlphaFoldDB" id="A0A7U3ZQW7"/>
<evidence type="ECO:0000313" key="4">
    <source>
        <dbReference type="Proteomes" id="UP000000493"/>
    </source>
</evidence>
<gene>
    <name evidence="3" type="ordered locus">Runsl_5435</name>
</gene>
<dbReference type="PANTHER" id="PTHR43037:SF4">
    <property type="entry name" value="PEPTIDASE S9 PROLYL OLIGOPEPTIDASE CATALYTIC DOMAIN-CONTAINING PROTEIN"/>
    <property type="match status" value="1"/>
</dbReference>
<keyword evidence="1 2" id="KW-0732">Signal</keyword>
<dbReference type="InterPro" id="IPR050955">
    <property type="entry name" value="Plant_Biomass_Hydrol_Est"/>
</dbReference>
<accession>A0A7U3ZQW7</accession>
<reference evidence="3 4" key="2">
    <citation type="journal article" date="2012" name="Stand. Genomic Sci.">
        <title>Complete genome sequence of the aquatic bacterium Runella slithyformis type strain (LSU 4(T)).</title>
        <authorList>
            <person name="Copeland A."/>
            <person name="Zhang X."/>
            <person name="Misra M."/>
            <person name="Lapidus A."/>
            <person name="Nolan M."/>
            <person name="Lucas S."/>
            <person name="Deshpande S."/>
            <person name="Cheng J.F."/>
            <person name="Tapia R."/>
            <person name="Goodwin L.A."/>
            <person name="Pitluck S."/>
            <person name="Liolios K."/>
            <person name="Pagani I."/>
            <person name="Ivanova N."/>
            <person name="Mikhailova N."/>
            <person name="Pati A."/>
            <person name="Chen A."/>
            <person name="Palaniappan K."/>
            <person name="Land M."/>
            <person name="Hauser L."/>
            <person name="Pan C."/>
            <person name="Jeffries C.D."/>
            <person name="Detter J.C."/>
            <person name="Brambilla E.M."/>
            <person name="Rohde M."/>
            <person name="Djao O.D."/>
            <person name="Goker M."/>
            <person name="Sikorski J."/>
            <person name="Tindall B.J."/>
            <person name="Woyke T."/>
            <person name="Bristow J."/>
            <person name="Eisen J.A."/>
            <person name="Markowitz V."/>
            <person name="Hugenholtz P."/>
            <person name="Kyrpides N.C."/>
            <person name="Klenk H.P."/>
            <person name="Mavromatis K."/>
        </authorList>
    </citation>
    <scope>NUCLEOTIDE SEQUENCE [LARGE SCALE GENOMIC DNA]</scope>
    <source>
        <strain evidence="4">ATCC 29530 / DSM 19594 / LMG 11500 / NCIMB 11436 / LSU 4</strain>
    </source>
</reference>
<dbReference type="KEGG" id="rsi:Runsl_5435"/>
<evidence type="ECO:0008006" key="5">
    <source>
        <dbReference type="Google" id="ProtNLM"/>
    </source>
</evidence>
<reference evidence="4" key="1">
    <citation type="submission" date="2011-06" db="EMBL/GenBank/DDBJ databases">
        <title>The complete genome of chromosome of Runella slithyformis DSM 19594.</title>
        <authorList>
            <consortium name="US DOE Joint Genome Institute (JGI-PGF)"/>
            <person name="Lucas S."/>
            <person name="Han J."/>
            <person name="Lapidus A."/>
            <person name="Bruce D."/>
            <person name="Goodwin L."/>
            <person name="Pitluck S."/>
            <person name="Peters L."/>
            <person name="Kyrpides N."/>
            <person name="Mavromatis K."/>
            <person name="Ivanova N."/>
            <person name="Ovchinnikova G."/>
            <person name="Zhang X."/>
            <person name="Misra M."/>
            <person name="Detter J.C."/>
            <person name="Tapia R."/>
            <person name="Han C."/>
            <person name="Land M."/>
            <person name="Hauser L."/>
            <person name="Markowitz V."/>
            <person name="Cheng J.-F."/>
            <person name="Hugenholtz P."/>
            <person name="Woyke T."/>
            <person name="Wu D."/>
            <person name="Tindall B."/>
            <person name="Faehrich R."/>
            <person name="Brambilla E."/>
            <person name="Klenk H.-P."/>
            <person name="Eisen J.A."/>
        </authorList>
    </citation>
    <scope>NUCLEOTIDE SEQUENCE [LARGE SCALE GENOMIC DNA]</scope>
    <source>
        <strain evidence="4">ATCC 29530 / DSM 19594 / LMG 11500 / NCIMB 11436 / LSU 4</strain>
    </source>
</reference>
<dbReference type="Gene3D" id="3.40.50.1820">
    <property type="entry name" value="alpha/beta hydrolase"/>
    <property type="match status" value="1"/>
</dbReference>
<evidence type="ECO:0000313" key="3">
    <source>
        <dbReference type="EMBL" id="AEI51726.1"/>
    </source>
</evidence>
<dbReference type="InterPro" id="IPR029058">
    <property type="entry name" value="AB_hydrolase_fold"/>
</dbReference>
<feature type="signal peptide" evidence="2">
    <location>
        <begin position="1"/>
        <end position="21"/>
    </location>
</feature>
<protein>
    <recommendedName>
        <fullName evidence="5">Alpha/beta hydrolase</fullName>
    </recommendedName>
</protein>
<dbReference type="RefSeq" id="WP_013930994.1">
    <property type="nucleotide sequence ID" value="NC_015703.1"/>
</dbReference>